<feature type="domain" description="ATP-dependent RecD2 DNA helicase SH3" evidence="6">
    <location>
        <begin position="591"/>
        <end position="661"/>
    </location>
</feature>
<dbReference type="Proteomes" id="UP000030528">
    <property type="component" value="Unassembled WGS sequence"/>
</dbReference>
<dbReference type="GO" id="GO:0009338">
    <property type="term" value="C:exodeoxyribonuclease V complex"/>
    <property type="evidence" value="ECO:0007669"/>
    <property type="project" value="TreeGrafter"/>
</dbReference>
<proteinExistence type="inferred from homology"/>
<dbReference type="GO" id="GO:0016887">
    <property type="term" value="F:ATP hydrolysis activity"/>
    <property type="evidence" value="ECO:0007669"/>
    <property type="project" value="RHEA"/>
</dbReference>
<dbReference type="AlphaFoldDB" id="A0A0A5GQW7"/>
<evidence type="ECO:0000256" key="2">
    <source>
        <dbReference type="ARBA" id="ARBA00022840"/>
    </source>
</evidence>
<dbReference type="SUPFAM" id="SSF52540">
    <property type="entry name" value="P-loop containing nucleoside triphosphate hydrolases"/>
    <property type="match status" value="2"/>
</dbReference>
<dbReference type="InterPro" id="IPR029493">
    <property type="entry name" value="RecD2-like_HHH"/>
</dbReference>
<dbReference type="InterPro" id="IPR027785">
    <property type="entry name" value="UvrD-like_helicase_C"/>
</dbReference>
<dbReference type="InterPro" id="IPR041451">
    <property type="entry name" value="RecD2_SH13"/>
</dbReference>
<keyword evidence="3" id="KW-0378">Hydrolase</keyword>
<keyword evidence="3" id="KW-0347">Helicase</keyword>
<dbReference type="GO" id="GO:0043139">
    <property type="term" value="F:5'-3' DNA helicase activity"/>
    <property type="evidence" value="ECO:0007669"/>
    <property type="project" value="UniProtKB-UniRule"/>
</dbReference>
<dbReference type="STRING" id="1385510.GCA_000425205_01087"/>
<keyword evidence="9" id="KW-1185">Reference proteome</keyword>
<accession>A0A0A5GQW7</accession>
<feature type="domain" description="ATP-dependent RecD2 DNA helicase OB-fold" evidence="7">
    <location>
        <begin position="16"/>
        <end position="94"/>
    </location>
</feature>
<organism evidence="8 9">
    <name type="scientific">Pontibacillus halophilus JSM 076056 = DSM 19796</name>
    <dbReference type="NCBI Taxonomy" id="1385510"/>
    <lineage>
        <taxon>Bacteria</taxon>
        <taxon>Bacillati</taxon>
        <taxon>Bacillota</taxon>
        <taxon>Bacilli</taxon>
        <taxon>Bacillales</taxon>
        <taxon>Bacillaceae</taxon>
        <taxon>Pontibacillus</taxon>
    </lineage>
</organism>
<dbReference type="PANTHER" id="PTHR43788:SF6">
    <property type="entry name" value="DNA HELICASE B"/>
    <property type="match status" value="1"/>
</dbReference>
<dbReference type="eggNOG" id="COG0507">
    <property type="taxonomic scope" value="Bacteria"/>
</dbReference>
<dbReference type="NCBIfam" id="TIGR01448">
    <property type="entry name" value="recD_rel"/>
    <property type="match status" value="1"/>
</dbReference>
<sequence>MDSERVLEDETTEEKSYVKGELLRMIFRNDEEHFSIALIKIQETNESFNEKEIVIKGYFPRLDKGEHYLFYGEKAYHPKFGEQYQVNHYTKEIPTSKEGIVLYLSSDLFYGIGKRTAERIVGTLGEGAIQRILDDPSCLDQVPHLKADKRDQLVADLKKHQGFEHIVITLSEYGFGLQMTQRIYEQYQDQTLELLAENPYQFVFDIEGFGFKRADEVARQHNISMDHPTRVQAACMYALNQWIQDGHVYVPFEKVFDEAYAVLKTDEHEISYETIAEQLVQLSDEERVVVEQERAYLPSLYYAEKGLTTQIHRIMLSDVEDTFTQSDVMKVVGEIEEEEGLSYGKEQYEAIEKALHSKINILTGGPGTGKTTVIKGIVTAYAKLQRKSLNPADYGNDDAFPFVLTAPTGRAAKRMNESTGIPAVTIHRLLGWSGGDSFDRDQNNQLDGKIIIIDEFSMVDIWLANKLFKAIPDDMQVLIVGDEDQLPSVGPGQVLSDLLASDQLPATQLREVYRQKEGSKIIQLAHEMKDGICTDQTLQRANDFNFIACSEQQTMPVIEQVYEKALSKGHTVRDIQILAPMYRTKNGIHELNEQIQQLANPTSGQKRQLKLKDVTFRTGDKVIQLVNQPESGVYNGDIGEIVAIYEEDETKEQTEKLVVDYDGKEVEYLKKDANQLMHAYCTSIHKSQGSEFSIVILPVVRGYSRMLRRNLLYTAVTRSKSSLIIVGDKHAFKRGVETVDTNKRYTSLQERLKEVMDKEPNEVEVIDDEEELSPYDFM</sequence>
<protein>
    <recommendedName>
        <fullName evidence="3">ATP-dependent RecD2 DNA helicase</fullName>
        <ecNumber evidence="3">5.6.2.3</ecNumber>
    </recommendedName>
    <alternativeName>
        <fullName evidence="3">DNA 5'-3' helicase subunit RecD2</fullName>
    </alternativeName>
</protein>
<dbReference type="Gene3D" id="3.40.50.300">
    <property type="entry name" value="P-loop containing nucleotide triphosphate hydrolases"/>
    <property type="match status" value="2"/>
</dbReference>
<keyword evidence="3" id="KW-0413">Isomerase</keyword>
<dbReference type="Pfam" id="PF23139">
    <property type="entry name" value="OB_YrrC"/>
    <property type="match status" value="1"/>
</dbReference>
<evidence type="ECO:0000256" key="3">
    <source>
        <dbReference type="HAMAP-Rule" id="MF_01488"/>
    </source>
</evidence>
<comment type="function">
    <text evidence="3">DNA-dependent ATPase and ATP-dependent 5'-3' DNA helicase. Has no activity on blunt DNA or DNA with 3'-overhangs, requires at least 10 bases of 5'-ssDNA for helicase activity.</text>
</comment>
<dbReference type="GO" id="GO:0006310">
    <property type="term" value="P:DNA recombination"/>
    <property type="evidence" value="ECO:0007669"/>
    <property type="project" value="InterPro"/>
</dbReference>
<evidence type="ECO:0000313" key="9">
    <source>
        <dbReference type="Proteomes" id="UP000030528"/>
    </source>
</evidence>
<dbReference type="HAMAP" id="MF_01488">
    <property type="entry name" value="RecD2"/>
    <property type="match status" value="1"/>
</dbReference>
<dbReference type="Pfam" id="PF14490">
    <property type="entry name" value="HHH_RecD2"/>
    <property type="match status" value="1"/>
</dbReference>
<dbReference type="Pfam" id="PF18335">
    <property type="entry name" value="SH3_13"/>
    <property type="match status" value="1"/>
</dbReference>
<evidence type="ECO:0000259" key="5">
    <source>
        <dbReference type="Pfam" id="PF14490"/>
    </source>
</evidence>
<evidence type="ECO:0000313" key="8">
    <source>
        <dbReference type="EMBL" id="KGX93530.1"/>
    </source>
</evidence>
<name>A0A0A5GQW7_9BACI</name>
<evidence type="ECO:0000256" key="1">
    <source>
        <dbReference type="ARBA" id="ARBA00022741"/>
    </source>
</evidence>
<evidence type="ECO:0000259" key="7">
    <source>
        <dbReference type="Pfam" id="PF23139"/>
    </source>
</evidence>
<dbReference type="GO" id="GO:0017116">
    <property type="term" value="F:single-stranded DNA helicase activity"/>
    <property type="evidence" value="ECO:0007669"/>
    <property type="project" value="TreeGrafter"/>
</dbReference>
<dbReference type="OrthoDB" id="9803432at2"/>
<comment type="similarity">
    <text evidence="3">Belongs to the RecD family. RecD2 subfamily.</text>
</comment>
<dbReference type="GO" id="GO:0005524">
    <property type="term" value="F:ATP binding"/>
    <property type="evidence" value="ECO:0007669"/>
    <property type="project" value="UniProtKB-UniRule"/>
</dbReference>
<dbReference type="Pfam" id="PF13538">
    <property type="entry name" value="UvrD_C_2"/>
    <property type="match status" value="1"/>
</dbReference>
<dbReference type="Gene3D" id="1.10.10.2220">
    <property type="match status" value="1"/>
</dbReference>
<evidence type="ECO:0000259" key="6">
    <source>
        <dbReference type="Pfam" id="PF18335"/>
    </source>
</evidence>
<keyword evidence="1 3" id="KW-0547">Nucleotide-binding</keyword>
<feature type="domain" description="ATP-dependent RecD2 DNA helicase-like helix-hairpin-helix" evidence="5">
    <location>
        <begin position="159"/>
        <end position="249"/>
    </location>
</feature>
<dbReference type="InterPro" id="IPR027417">
    <property type="entry name" value="P-loop_NTPase"/>
</dbReference>
<feature type="domain" description="UvrD-like helicase C-terminal" evidence="4">
    <location>
        <begin position="678"/>
        <end position="726"/>
    </location>
</feature>
<dbReference type="CDD" id="cd18809">
    <property type="entry name" value="SF1_C_RecD"/>
    <property type="match status" value="1"/>
</dbReference>
<dbReference type="RefSeq" id="WP_026802108.1">
    <property type="nucleotide sequence ID" value="NZ_AVPE01000002.1"/>
</dbReference>
<keyword evidence="3" id="KW-0238">DNA-binding</keyword>
<dbReference type="GO" id="GO:0003677">
    <property type="term" value="F:DNA binding"/>
    <property type="evidence" value="ECO:0007669"/>
    <property type="project" value="UniProtKB-UniRule"/>
</dbReference>
<dbReference type="CDD" id="cd17933">
    <property type="entry name" value="DEXSc_RecD-like"/>
    <property type="match status" value="1"/>
</dbReference>
<comment type="catalytic activity">
    <reaction evidence="3">
        <text>ATP + H2O = ADP + phosphate + H(+)</text>
        <dbReference type="Rhea" id="RHEA:13065"/>
        <dbReference type="ChEBI" id="CHEBI:15377"/>
        <dbReference type="ChEBI" id="CHEBI:15378"/>
        <dbReference type="ChEBI" id="CHEBI:30616"/>
        <dbReference type="ChEBI" id="CHEBI:43474"/>
        <dbReference type="ChEBI" id="CHEBI:456216"/>
        <dbReference type="EC" id="5.6.2.3"/>
    </reaction>
</comment>
<dbReference type="InterPro" id="IPR050534">
    <property type="entry name" value="Coronavir_polyprotein_1ab"/>
</dbReference>
<dbReference type="Pfam" id="PF13245">
    <property type="entry name" value="AAA_19"/>
    <property type="match status" value="1"/>
</dbReference>
<feature type="binding site" evidence="3">
    <location>
        <begin position="367"/>
        <end position="371"/>
    </location>
    <ligand>
        <name>ATP</name>
        <dbReference type="ChEBI" id="CHEBI:30616"/>
    </ligand>
</feature>
<dbReference type="PANTHER" id="PTHR43788">
    <property type="entry name" value="DNA2/NAM7 HELICASE FAMILY MEMBER"/>
    <property type="match status" value="1"/>
</dbReference>
<reference evidence="8 9" key="1">
    <citation type="submission" date="2013-08" db="EMBL/GenBank/DDBJ databases">
        <authorList>
            <person name="Huang J."/>
            <person name="Wang G."/>
        </authorList>
    </citation>
    <scope>NUCLEOTIDE SEQUENCE [LARGE SCALE GENOMIC DNA]</scope>
    <source>
        <strain evidence="8 9">JSM 076056</strain>
    </source>
</reference>
<dbReference type="EMBL" id="AVPE01000002">
    <property type="protein sequence ID" value="KGX93530.1"/>
    <property type="molecule type" value="Genomic_DNA"/>
</dbReference>
<dbReference type="EC" id="5.6.2.3" evidence="3"/>
<dbReference type="InterPro" id="IPR055446">
    <property type="entry name" value="RecD2_N_OB"/>
</dbReference>
<comment type="caution">
    <text evidence="8">The sequence shown here is derived from an EMBL/GenBank/DDBJ whole genome shotgun (WGS) entry which is preliminary data.</text>
</comment>
<gene>
    <name evidence="3" type="primary">recD2</name>
    <name evidence="8" type="ORF">N781_10885</name>
</gene>
<dbReference type="Gene3D" id="2.30.30.940">
    <property type="match status" value="1"/>
</dbReference>
<evidence type="ECO:0000259" key="4">
    <source>
        <dbReference type="Pfam" id="PF13538"/>
    </source>
</evidence>
<keyword evidence="2 3" id="KW-0067">ATP-binding</keyword>
<dbReference type="InterPro" id="IPR006345">
    <property type="entry name" value="RecD2"/>
</dbReference>